<keyword evidence="1" id="KW-1133">Transmembrane helix</keyword>
<accession>A0A816Z263</accession>
<sequence length="118" mass="13458">MDGIGYLLFFYHFYIIYYSSIIFTLFIILVNSTKFETIKVATNTNPSQLVLEESPGIIKDCVVVYERKMMLQAGALIDGVNLHLSKLTRKSRRRHRIAAPAEDGQHISFKSITSITLD</sequence>
<gene>
    <name evidence="2" type="ORF">WKI299_LOCUS33480</name>
</gene>
<keyword evidence="1" id="KW-0472">Membrane</keyword>
<organism evidence="2 3">
    <name type="scientific">Rotaria magnacalcarata</name>
    <dbReference type="NCBI Taxonomy" id="392030"/>
    <lineage>
        <taxon>Eukaryota</taxon>
        <taxon>Metazoa</taxon>
        <taxon>Spiralia</taxon>
        <taxon>Gnathifera</taxon>
        <taxon>Rotifera</taxon>
        <taxon>Eurotatoria</taxon>
        <taxon>Bdelloidea</taxon>
        <taxon>Philodinida</taxon>
        <taxon>Philodinidae</taxon>
        <taxon>Rotaria</taxon>
    </lineage>
</organism>
<reference evidence="2" key="1">
    <citation type="submission" date="2021-02" db="EMBL/GenBank/DDBJ databases">
        <authorList>
            <person name="Nowell W R."/>
        </authorList>
    </citation>
    <scope>NUCLEOTIDE SEQUENCE</scope>
</reference>
<proteinExistence type="predicted"/>
<feature type="transmembrane region" description="Helical" evidence="1">
    <location>
        <begin position="6"/>
        <end position="30"/>
    </location>
</feature>
<evidence type="ECO:0000256" key="1">
    <source>
        <dbReference type="SAM" id="Phobius"/>
    </source>
</evidence>
<dbReference type="AlphaFoldDB" id="A0A816Z263"/>
<protein>
    <submittedName>
        <fullName evidence="2">Uncharacterized protein</fullName>
    </submittedName>
</protein>
<evidence type="ECO:0000313" key="3">
    <source>
        <dbReference type="Proteomes" id="UP000663856"/>
    </source>
</evidence>
<name>A0A816Z263_9BILA</name>
<comment type="caution">
    <text evidence="2">The sequence shown here is derived from an EMBL/GenBank/DDBJ whole genome shotgun (WGS) entry which is preliminary data.</text>
</comment>
<evidence type="ECO:0000313" key="2">
    <source>
        <dbReference type="EMBL" id="CAF2181506.1"/>
    </source>
</evidence>
<keyword evidence="1" id="KW-0812">Transmembrane</keyword>
<dbReference type="Proteomes" id="UP000663856">
    <property type="component" value="Unassembled WGS sequence"/>
</dbReference>
<dbReference type="EMBL" id="CAJNRF010015838">
    <property type="protein sequence ID" value="CAF2181506.1"/>
    <property type="molecule type" value="Genomic_DNA"/>
</dbReference>